<keyword evidence="1 3" id="KW-0238">DNA-binding</keyword>
<dbReference type="SMART" id="SM00398">
    <property type="entry name" value="HMG"/>
    <property type="match status" value="1"/>
</dbReference>
<evidence type="ECO:0000256" key="1">
    <source>
        <dbReference type="ARBA" id="ARBA00023125"/>
    </source>
</evidence>
<name>A0A9P4UV36_9PEZI</name>
<dbReference type="InterPro" id="IPR036910">
    <property type="entry name" value="HMG_box_dom_sf"/>
</dbReference>
<dbReference type="OrthoDB" id="6247875at2759"/>
<evidence type="ECO:0000313" key="5">
    <source>
        <dbReference type="EMBL" id="KAF2726358.1"/>
    </source>
</evidence>
<keyword evidence="3" id="KW-0539">Nucleus</keyword>
<dbReference type="Proteomes" id="UP000799441">
    <property type="component" value="Unassembled WGS sequence"/>
</dbReference>
<evidence type="ECO:0000256" key="3">
    <source>
        <dbReference type="PROSITE-ProRule" id="PRU00267"/>
    </source>
</evidence>
<dbReference type="AlphaFoldDB" id="A0A9P4UV36"/>
<comment type="caution">
    <text evidence="5">The sequence shown here is derived from an EMBL/GenBank/DDBJ whole genome shotgun (WGS) entry which is preliminary data.</text>
</comment>
<organism evidence="5 6">
    <name type="scientific">Polychaeton citri CBS 116435</name>
    <dbReference type="NCBI Taxonomy" id="1314669"/>
    <lineage>
        <taxon>Eukaryota</taxon>
        <taxon>Fungi</taxon>
        <taxon>Dikarya</taxon>
        <taxon>Ascomycota</taxon>
        <taxon>Pezizomycotina</taxon>
        <taxon>Dothideomycetes</taxon>
        <taxon>Dothideomycetidae</taxon>
        <taxon>Capnodiales</taxon>
        <taxon>Capnodiaceae</taxon>
        <taxon>Polychaeton</taxon>
    </lineage>
</organism>
<gene>
    <name evidence="5" type="ORF">K431DRAFT_197651</name>
</gene>
<dbReference type="PROSITE" id="PS50118">
    <property type="entry name" value="HMG_BOX_2"/>
    <property type="match status" value="1"/>
</dbReference>
<dbReference type="InterPro" id="IPR009071">
    <property type="entry name" value="HMG_box_dom"/>
</dbReference>
<dbReference type="PANTHER" id="PTHR10270">
    <property type="entry name" value="SOX TRANSCRIPTION FACTOR"/>
    <property type="match status" value="1"/>
</dbReference>
<sequence length="72" mass="8764">KIPRPRNAFILYRQSHSPEYRPLGLCHGDCSKELGARWRAESEDTKDIWRERAEIEKEEHKRMYPDYKYTPK</sequence>
<dbReference type="CDD" id="cd01389">
    <property type="entry name" value="HMG-box_ROX1-like"/>
    <property type="match status" value="1"/>
</dbReference>
<dbReference type="Pfam" id="PF00505">
    <property type="entry name" value="HMG_box"/>
    <property type="match status" value="1"/>
</dbReference>
<dbReference type="PANTHER" id="PTHR10270:SF161">
    <property type="entry name" value="SEX-DETERMINING REGION Y PROTEIN"/>
    <property type="match status" value="1"/>
</dbReference>
<feature type="DNA-binding region" description="HMG box" evidence="3">
    <location>
        <begin position="2"/>
        <end position="68"/>
    </location>
</feature>
<accession>A0A9P4UV36</accession>
<evidence type="ECO:0000259" key="4">
    <source>
        <dbReference type="PROSITE" id="PS50118"/>
    </source>
</evidence>
<dbReference type="SUPFAM" id="SSF47095">
    <property type="entry name" value="HMG-box"/>
    <property type="match status" value="1"/>
</dbReference>
<proteinExistence type="predicted"/>
<feature type="non-terminal residue" evidence="5">
    <location>
        <position position="72"/>
    </location>
</feature>
<feature type="non-terminal residue" evidence="5">
    <location>
        <position position="1"/>
    </location>
</feature>
<dbReference type="InterPro" id="IPR050140">
    <property type="entry name" value="SRY-related_HMG-box_TF-like"/>
</dbReference>
<dbReference type="GO" id="GO:0030154">
    <property type="term" value="P:cell differentiation"/>
    <property type="evidence" value="ECO:0007669"/>
    <property type="project" value="TreeGrafter"/>
</dbReference>
<dbReference type="Gene3D" id="1.10.30.10">
    <property type="entry name" value="High mobility group box domain"/>
    <property type="match status" value="1"/>
</dbReference>
<reference evidence="5" key="1">
    <citation type="journal article" date="2020" name="Stud. Mycol.">
        <title>101 Dothideomycetes genomes: a test case for predicting lifestyles and emergence of pathogens.</title>
        <authorList>
            <person name="Haridas S."/>
            <person name="Albert R."/>
            <person name="Binder M."/>
            <person name="Bloem J."/>
            <person name="Labutti K."/>
            <person name="Salamov A."/>
            <person name="Andreopoulos B."/>
            <person name="Baker S."/>
            <person name="Barry K."/>
            <person name="Bills G."/>
            <person name="Bluhm B."/>
            <person name="Cannon C."/>
            <person name="Castanera R."/>
            <person name="Culley D."/>
            <person name="Daum C."/>
            <person name="Ezra D."/>
            <person name="Gonzalez J."/>
            <person name="Henrissat B."/>
            <person name="Kuo A."/>
            <person name="Liang C."/>
            <person name="Lipzen A."/>
            <person name="Lutzoni F."/>
            <person name="Magnuson J."/>
            <person name="Mondo S."/>
            <person name="Nolan M."/>
            <person name="Ohm R."/>
            <person name="Pangilinan J."/>
            <person name="Park H.-J."/>
            <person name="Ramirez L."/>
            <person name="Alfaro M."/>
            <person name="Sun H."/>
            <person name="Tritt A."/>
            <person name="Yoshinaga Y."/>
            <person name="Zwiers L.-H."/>
            <person name="Turgeon B."/>
            <person name="Goodwin S."/>
            <person name="Spatafora J."/>
            <person name="Crous P."/>
            <person name="Grigoriev I."/>
        </authorList>
    </citation>
    <scope>NUCLEOTIDE SEQUENCE</scope>
    <source>
        <strain evidence="5">CBS 116435</strain>
    </source>
</reference>
<evidence type="ECO:0000313" key="6">
    <source>
        <dbReference type="Proteomes" id="UP000799441"/>
    </source>
</evidence>
<keyword evidence="6" id="KW-1185">Reference proteome</keyword>
<dbReference type="EMBL" id="MU003765">
    <property type="protein sequence ID" value="KAF2726358.1"/>
    <property type="molecule type" value="Genomic_DNA"/>
</dbReference>
<keyword evidence="2" id="KW-0804">Transcription</keyword>
<evidence type="ECO:0000256" key="2">
    <source>
        <dbReference type="ARBA" id="ARBA00023163"/>
    </source>
</evidence>
<dbReference type="GO" id="GO:0000978">
    <property type="term" value="F:RNA polymerase II cis-regulatory region sequence-specific DNA binding"/>
    <property type="evidence" value="ECO:0007669"/>
    <property type="project" value="TreeGrafter"/>
</dbReference>
<dbReference type="GO" id="GO:0000122">
    <property type="term" value="P:negative regulation of transcription by RNA polymerase II"/>
    <property type="evidence" value="ECO:0007669"/>
    <property type="project" value="TreeGrafter"/>
</dbReference>
<protein>
    <submittedName>
        <fullName evidence="5">High mobility group box</fullName>
    </submittedName>
</protein>
<dbReference type="GO" id="GO:0005634">
    <property type="term" value="C:nucleus"/>
    <property type="evidence" value="ECO:0007669"/>
    <property type="project" value="UniProtKB-UniRule"/>
</dbReference>
<feature type="domain" description="HMG box" evidence="4">
    <location>
        <begin position="2"/>
        <end position="68"/>
    </location>
</feature>
<dbReference type="GO" id="GO:0001228">
    <property type="term" value="F:DNA-binding transcription activator activity, RNA polymerase II-specific"/>
    <property type="evidence" value="ECO:0007669"/>
    <property type="project" value="TreeGrafter"/>
</dbReference>